<feature type="transmembrane region" description="Helical" evidence="5">
    <location>
        <begin position="234"/>
        <end position="255"/>
    </location>
</feature>
<dbReference type="InterPro" id="IPR007300">
    <property type="entry name" value="CidB/LrgB"/>
</dbReference>
<dbReference type="Proteomes" id="UP000787472">
    <property type="component" value="Unassembled WGS sequence"/>
</dbReference>
<evidence type="ECO:0000256" key="5">
    <source>
        <dbReference type="SAM" id="Phobius"/>
    </source>
</evidence>
<keyword evidence="7" id="KW-1185">Reference proteome</keyword>
<evidence type="ECO:0000256" key="3">
    <source>
        <dbReference type="ARBA" id="ARBA00022989"/>
    </source>
</evidence>
<gene>
    <name evidence="6" type="ORF">G8770_22960</name>
</gene>
<dbReference type="Pfam" id="PF04172">
    <property type="entry name" value="LrgB"/>
    <property type="match status" value="1"/>
</dbReference>
<feature type="transmembrane region" description="Helical" evidence="5">
    <location>
        <begin position="92"/>
        <end position="110"/>
    </location>
</feature>
<feature type="transmembrane region" description="Helical" evidence="5">
    <location>
        <begin position="119"/>
        <end position="145"/>
    </location>
</feature>
<keyword evidence="2 5" id="KW-0812">Transmembrane</keyword>
<name>A0A9E5MQE0_9GAMM</name>
<feature type="transmembrane region" description="Helical" evidence="5">
    <location>
        <begin position="182"/>
        <end position="201"/>
    </location>
</feature>
<feature type="transmembrane region" description="Helical" evidence="5">
    <location>
        <begin position="61"/>
        <end position="80"/>
    </location>
</feature>
<organism evidence="6 7">
    <name type="scientific">Pseudomaricurvus hydrocarbonicus</name>
    <dbReference type="NCBI Taxonomy" id="1470433"/>
    <lineage>
        <taxon>Bacteria</taxon>
        <taxon>Pseudomonadati</taxon>
        <taxon>Pseudomonadota</taxon>
        <taxon>Gammaproteobacteria</taxon>
        <taxon>Cellvibrionales</taxon>
        <taxon>Cellvibrionaceae</taxon>
        <taxon>Pseudomaricurvus</taxon>
    </lineage>
</organism>
<feature type="transmembrane region" description="Helical" evidence="5">
    <location>
        <begin position="37"/>
        <end position="54"/>
    </location>
</feature>
<evidence type="ECO:0000313" key="6">
    <source>
        <dbReference type="EMBL" id="NHO68423.1"/>
    </source>
</evidence>
<protein>
    <submittedName>
        <fullName evidence="6">LrgB family protein</fullName>
    </submittedName>
</protein>
<proteinExistence type="predicted"/>
<accession>A0A9E5MQE0</accession>
<evidence type="ECO:0000256" key="2">
    <source>
        <dbReference type="ARBA" id="ARBA00022692"/>
    </source>
</evidence>
<comment type="subcellular location">
    <subcellularLocation>
        <location evidence="1">Membrane</location>
        <topology evidence="1">Multi-pass membrane protein</topology>
    </subcellularLocation>
</comment>
<dbReference type="PANTHER" id="PTHR30249:SF0">
    <property type="entry name" value="PLASTIDAL GLYCOLATE_GLYCERATE TRANSLOCATOR 1, CHLOROPLASTIC"/>
    <property type="match status" value="1"/>
</dbReference>
<sequence length="258" mass="27372">MPDLLTQTTLKGQALIEQSGLLPGSPNVWQSLIHKPLFGLLLTLVIFQLALWFYNWCGRKAFVHPVAVSSVAIAALLKLSGISYSEYVDGNGLLYFLLGPTTVALAIPLYKEFHHIRKLALPIVLTVIFGGAFAAASAVGIAWFMGSDEQVLLSLAPKSVTTPIAIGVAENIGGLATLTTGVVVFTGVIGVLLSPLVFYLLQLRDPRQQGMILGLNAHGIGTARAFELNPTSGAFATLAMGLNGAFTALTLPYIIPLF</sequence>
<dbReference type="PANTHER" id="PTHR30249">
    <property type="entry name" value="PUTATIVE SEROTONIN TRANSPORTER"/>
    <property type="match status" value="1"/>
</dbReference>
<dbReference type="EMBL" id="JAAONZ010000031">
    <property type="protein sequence ID" value="NHO68423.1"/>
    <property type="molecule type" value="Genomic_DNA"/>
</dbReference>
<evidence type="ECO:0000256" key="4">
    <source>
        <dbReference type="ARBA" id="ARBA00023136"/>
    </source>
</evidence>
<evidence type="ECO:0000313" key="7">
    <source>
        <dbReference type="Proteomes" id="UP000787472"/>
    </source>
</evidence>
<evidence type="ECO:0000256" key="1">
    <source>
        <dbReference type="ARBA" id="ARBA00004141"/>
    </source>
</evidence>
<reference evidence="6" key="1">
    <citation type="submission" date="2020-03" db="EMBL/GenBank/DDBJ databases">
        <authorList>
            <person name="Guo F."/>
        </authorList>
    </citation>
    <scope>NUCLEOTIDE SEQUENCE</scope>
    <source>
        <strain evidence="6">JCM 30134</strain>
    </source>
</reference>
<dbReference type="RefSeq" id="WP_167192388.1">
    <property type="nucleotide sequence ID" value="NZ_JAAONZ010000031.1"/>
</dbReference>
<comment type="caution">
    <text evidence="6">The sequence shown here is derived from an EMBL/GenBank/DDBJ whole genome shotgun (WGS) entry which is preliminary data.</text>
</comment>
<keyword evidence="4 5" id="KW-0472">Membrane</keyword>
<dbReference type="GO" id="GO:0016020">
    <property type="term" value="C:membrane"/>
    <property type="evidence" value="ECO:0007669"/>
    <property type="project" value="UniProtKB-SubCell"/>
</dbReference>
<dbReference type="AlphaFoldDB" id="A0A9E5MQE0"/>
<keyword evidence="3 5" id="KW-1133">Transmembrane helix</keyword>